<feature type="domain" description="Core-binding (CB)" evidence="4">
    <location>
        <begin position="207"/>
        <end position="289"/>
    </location>
</feature>
<keyword evidence="1 3" id="KW-0238">DNA-binding</keyword>
<dbReference type="EMBL" id="BAAADJ010000064">
    <property type="protein sequence ID" value="GAA0347452.1"/>
    <property type="molecule type" value="Genomic_DNA"/>
</dbReference>
<organism evidence="5 6">
    <name type="scientific">Bacillus carboniphilus</name>
    <dbReference type="NCBI Taxonomy" id="86663"/>
    <lineage>
        <taxon>Bacteria</taxon>
        <taxon>Bacillati</taxon>
        <taxon>Bacillota</taxon>
        <taxon>Bacilli</taxon>
        <taxon>Bacillales</taxon>
        <taxon>Bacillaceae</taxon>
        <taxon>Bacillus</taxon>
    </lineage>
</organism>
<dbReference type="InterPro" id="IPR004107">
    <property type="entry name" value="Integrase_SAM-like_N"/>
</dbReference>
<evidence type="ECO:0000313" key="5">
    <source>
        <dbReference type="EMBL" id="GAA0347452.1"/>
    </source>
</evidence>
<dbReference type="PROSITE" id="PS51900">
    <property type="entry name" value="CB"/>
    <property type="match status" value="1"/>
</dbReference>
<dbReference type="Gene3D" id="1.10.443.10">
    <property type="entry name" value="Intergrase catalytic core"/>
    <property type="match status" value="1"/>
</dbReference>
<reference evidence="5 6" key="1">
    <citation type="journal article" date="2019" name="Int. J. Syst. Evol. Microbiol.">
        <title>The Global Catalogue of Microorganisms (GCM) 10K type strain sequencing project: providing services to taxonomists for standard genome sequencing and annotation.</title>
        <authorList>
            <consortium name="The Broad Institute Genomics Platform"/>
            <consortium name="The Broad Institute Genome Sequencing Center for Infectious Disease"/>
            <person name="Wu L."/>
            <person name="Ma J."/>
        </authorList>
    </citation>
    <scope>NUCLEOTIDE SEQUENCE [LARGE SCALE GENOMIC DNA]</scope>
    <source>
        <strain evidence="5 6">JCM 9731</strain>
    </source>
</reference>
<dbReference type="SUPFAM" id="SSF56349">
    <property type="entry name" value="DNA breaking-rejoining enzymes"/>
    <property type="match status" value="1"/>
</dbReference>
<dbReference type="InterPro" id="IPR010998">
    <property type="entry name" value="Integrase_recombinase_N"/>
</dbReference>
<protein>
    <recommendedName>
        <fullName evidence="4">Core-binding (CB) domain-containing protein</fullName>
    </recommendedName>
</protein>
<dbReference type="Pfam" id="PF13495">
    <property type="entry name" value="Phage_int_SAM_4"/>
    <property type="match status" value="1"/>
</dbReference>
<evidence type="ECO:0000256" key="3">
    <source>
        <dbReference type="PROSITE-ProRule" id="PRU01248"/>
    </source>
</evidence>
<dbReference type="Proteomes" id="UP001500782">
    <property type="component" value="Unassembled WGS sequence"/>
</dbReference>
<accession>A0ABN0WV05</accession>
<evidence type="ECO:0000256" key="1">
    <source>
        <dbReference type="ARBA" id="ARBA00023125"/>
    </source>
</evidence>
<gene>
    <name evidence="5" type="ORF">GCM10008967_42280</name>
</gene>
<evidence type="ECO:0000313" key="6">
    <source>
        <dbReference type="Proteomes" id="UP001500782"/>
    </source>
</evidence>
<dbReference type="InterPro" id="IPR011010">
    <property type="entry name" value="DNA_brk_join_enz"/>
</dbReference>
<evidence type="ECO:0000256" key="2">
    <source>
        <dbReference type="ARBA" id="ARBA00023172"/>
    </source>
</evidence>
<name>A0ABN0WV05_9BACI</name>
<proteinExistence type="predicted"/>
<dbReference type="RefSeq" id="WP_343803900.1">
    <property type="nucleotide sequence ID" value="NZ_BAAADJ010000064.1"/>
</dbReference>
<dbReference type="InterPro" id="IPR044068">
    <property type="entry name" value="CB"/>
</dbReference>
<keyword evidence="2" id="KW-0233">DNA recombination</keyword>
<evidence type="ECO:0000259" key="4">
    <source>
        <dbReference type="PROSITE" id="PS51900"/>
    </source>
</evidence>
<keyword evidence="6" id="KW-1185">Reference proteome</keyword>
<dbReference type="InterPro" id="IPR013762">
    <property type="entry name" value="Integrase-like_cat_sf"/>
</dbReference>
<sequence length="680" mass="79383">MTKVQWFSVIEYEKIARMARYLFSAPGFYSGSVHVAKQLIEKFPEPIAWLDKPIRFNRHGMSEAHYIFNWAVYYRLFQDDLIRPKLVKYFSSIQLNTLIINWAVFHNILSEYEIAKISQYSKVTRIPLQKYLPIHLLWRNKKLEELVHSNIENDCAHFNSIHNTSRYSPNKVRQLLFDLDYSTKKSVARQQTNRKNTEILKQHPVYGQAMDDYESFLKSNATKPETIKNTFSALKRFIDYVDKQNIKDCSNFNSIDLERYIEYLEMKGMKASSINTNVPKLLSFFEWASGAYEVFPSQIEFPKQTLKRIRKHAEKIREEEDGLAFENEETPKAIVEFLLKFKPKNEKDFLCKYFWIITSSCPVRQKFILSLEANNCIYPMLNQKTLYGLFSQDADKAGNKNGQFPIVDENGITAVRILENRINGGSFKPVYNENFNRSYIHLFQFENSSKVLTPTNIVEFLYEVIKPAISVSLGTPVEEIKAGTHSFRHYLLTHIIRKTGSEEAAQVAAGHHDGKMIRKAYIKSKHAKNALLFRALDKYEKGEITGKFYLKMIELLTSNNPDTDMTRDLATNMELHEFISRHGRSTEMGYCFDEDHTCNHYLKCWNCPSFMLCKEDISGAITLLRRLILQFQDMVENSTNFSLDNTIAKNKLKAISMIKERLSDLKYTDEQIETMIFNDN</sequence>
<comment type="caution">
    <text evidence="5">The sequence shown here is derived from an EMBL/GenBank/DDBJ whole genome shotgun (WGS) entry which is preliminary data.</text>
</comment>
<dbReference type="Gene3D" id="1.10.150.130">
    <property type="match status" value="1"/>
</dbReference>